<proteinExistence type="predicted"/>
<dbReference type="EMBL" id="CCDP010000001">
    <property type="protein sequence ID" value="CDQ38680.1"/>
    <property type="molecule type" value="Genomic_DNA"/>
</dbReference>
<comment type="caution">
    <text evidence="4">The sequence shown here is derived from an EMBL/GenBank/DDBJ whole genome shotgun (WGS) entry which is preliminary data.</text>
</comment>
<dbReference type="InterPro" id="IPR002933">
    <property type="entry name" value="Peptidase_M20"/>
</dbReference>
<dbReference type="eggNOG" id="COG0624">
    <property type="taxonomic scope" value="Bacteria"/>
</dbReference>
<dbReference type="GO" id="GO:0016787">
    <property type="term" value="F:hydrolase activity"/>
    <property type="evidence" value="ECO:0007669"/>
    <property type="project" value="UniProtKB-KW"/>
</dbReference>
<sequence>MPDLYKQTDIELVINNLLNLVRIQDHAGDTREIAALYEQLLTEVGFNVETYEFIPNNPTLIGRFQGNTNPDGKKLIFNGHMDVIPLDHRAPFVKDGKVYGRGTCDMKGSLACILEAARMLHASRDAINGEWIVIANSMHESPGGRGEDLYALAEKIDLKADAAIVMEGATSDCTIAQMGSATFHIVVEREGDPSHQLFTPIETPHPIHVMADVIHALELENKYLNQQAIEDIGYASYFIGHIQSGSFYNQMPKYASVEGVRRYGPDDDFDAVKHQMEERLATIADKHGVRIHLELTKVRDGYRIAKDHPLVTALQQSVKQVTKVEIPLTGKKLVTDAGIFVKEMGIPTVCHGPDQRTAHGEIEYVEISELEKTINIYVQFIHEFFKA</sequence>
<gene>
    <name evidence="4" type="ORF">BN990_00952</name>
</gene>
<evidence type="ECO:0000256" key="1">
    <source>
        <dbReference type="ARBA" id="ARBA00022723"/>
    </source>
</evidence>
<accession>A0A024Q8Y0</accession>
<evidence type="ECO:0000256" key="2">
    <source>
        <dbReference type="ARBA" id="ARBA00022801"/>
    </source>
</evidence>
<name>A0A024Q8Y0_9BACI</name>
<dbReference type="GO" id="GO:0046872">
    <property type="term" value="F:metal ion binding"/>
    <property type="evidence" value="ECO:0007669"/>
    <property type="project" value="UniProtKB-KW"/>
</dbReference>
<dbReference type="SUPFAM" id="SSF53187">
    <property type="entry name" value="Zn-dependent exopeptidases"/>
    <property type="match status" value="1"/>
</dbReference>
<evidence type="ECO:0000259" key="3">
    <source>
        <dbReference type="Pfam" id="PF07687"/>
    </source>
</evidence>
<evidence type="ECO:0000313" key="4">
    <source>
        <dbReference type="EMBL" id="CDQ38680.1"/>
    </source>
</evidence>
<dbReference type="Pfam" id="PF07687">
    <property type="entry name" value="M20_dimer"/>
    <property type="match status" value="1"/>
</dbReference>
<reference evidence="5" key="2">
    <citation type="submission" date="2014-05" db="EMBL/GenBank/DDBJ databases">
        <title>Draft genome sequence of Virgibacillus massiliensis Vm-5.</title>
        <authorList>
            <person name="Khelaifia S."/>
            <person name="Croce O."/>
            <person name="Lagier J.C."/>
            <person name="Raoult D."/>
        </authorList>
    </citation>
    <scope>NUCLEOTIDE SEQUENCE [LARGE SCALE GENOMIC DNA]</scope>
    <source>
        <strain evidence="5">Vm-5</strain>
    </source>
</reference>
<keyword evidence="1" id="KW-0479">Metal-binding</keyword>
<keyword evidence="5" id="KW-1185">Reference proteome</keyword>
<keyword evidence="2" id="KW-0378">Hydrolase</keyword>
<dbReference type="InterPro" id="IPR036264">
    <property type="entry name" value="Bact_exopeptidase_dim_dom"/>
</dbReference>
<dbReference type="PANTHER" id="PTHR43808">
    <property type="entry name" value="ACETYLORNITHINE DEACETYLASE"/>
    <property type="match status" value="1"/>
</dbReference>
<dbReference type="RefSeq" id="WP_038242689.1">
    <property type="nucleotide sequence ID" value="NZ_BNER01000010.1"/>
</dbReference>
<evidence type="ECO:0000313" key="5">
    <source>
        <dbReference type="Proteomes" id="UP000028875"/>
    </source>
</evidence>
<dbReference type="OrthoDB" id="9792335at2"/>
<dbReference type="AlphaFoldDB" id="A0A024Q8Y0"/>
<protein>
    <submittedName>
        <fullName evidence="4">N-formyl-4-amino-5-aminomethyl-2-methylpyrimidine deformylase</fullName>
    </submittedName>
</protein>
<dbReference type="Gene3D" id="3.40.630.10">
    <property type="entry name" value="Zn peptidases"/>
    <property type="match status" value="2"/>
</dbReference>
<feature type="domain" description="Peptidase M20 dimerisation" evidence="3">
    <location>
        <begin position="175"/>
        <end position="286"/>
    </location>
</feature>
<dbReference type="Pfam" id="PF01546">
    <property type="entry name" value="Peptidase_M20"/>
    <property type="match status" value="1"/>
</dbReference>
<organism evidence="4 5">
    <name type="scientific">Virgibacillus massiliensis</name>
    <dbReference type="NCBI Taxonomy" id="1462526"/>
    <lineage>
        <taxon>Bacteria</taxon>
        <taxon>Bacillati</taxon>
        <taxon>Bacillota</taxon>
        <taxon>Bacilli</taxon>
        <taxon>Bacillales</taxon>
        <taxon>Bacillaceae</taxon>
        <taxon>Virgibacillus</taxon>
    </lineage>
</organism>
<dbReference type="SUPFAM" id="SSF55031">
    <property type="entry name" value="Bacterial exopeptidase dimerisation domain"/>
    <property type="match status" value="1"/>
</dbReference>
<dbReference type="Proteomes" id="UP000028875">
    <property type="component" value="Unassembled WGS sequence"/>
</dbReference>
<dbReference type="InterPro" id="IPR011650">
    <property type="entry name" value="Peptidase_M20_dimer"/>
</dbReference>
<reference evidence="4 5" key="1">
    <citation type="submission" date="2014-03" db="EMBL/GenBank/DDBJ databases">
        <authorList>
            <person name="Urmite Genomes U."/>
        </authorList>
    </citation>
    <scope>NUCLEOTIDE SEQUENCE [LARGE SCALE GENOMIC DNA]</scope>
    <source>
        <strain evidence="4 5">Vm-5</strain>
    </source>
</reference>
<dbReference type="STRING" id="1462526.BN990_00952"/>
<dbReference type="InterPro" id="IPR050072">
    <property type="entry name" value="Peptidase_M20A"/>
</dbReference>